<dbReference type="Proteomes" id="UP000786387">
    <property type="component" value="Unassembled WGS sequence"/>
</dbReference>
<keyword evidence="3 4" id="KW-0732">Signal</keyword>
<proteinExistence type="inferred from homology"/>
<name>A0ABR5Z7F2_9GAMM</name>
<feature type="non-terminal residue" evidence="5">
    <location>
        <position position="85"/>
    </location>
</feature>
<dbReference type="EMBL" id="JAAMRF010000017">
    <property type="protein sequence ID" value="MBA1276076.1"/>
    <property type="molecule type" value="Genomic_DNA"/>
</dbReference>
<evidence type="ECO:0000256" key="2">
    <source>
        <dbReference type="ARBA" id="ARBA00022448"/>
    </source>
</evidence>
<comment type="caution">
    <text evidence="5">The sequence shown here is derived from an EMBL/GenBank/DDBJ whole genome shotgun (WGS) entry which is preliminary data.</text>
</comment>
<gene>
    <name evidence="5" type="ORF">G7026_22275</name>
</gene>
<organism evidence="5 6">
    <name type="scientific">Stutzerimonas azotifigens</name>
    <dbReference type="NCBI Taxonomy" id="291995"/>
    <lineage>
        <taxon>Bacteria</taxon>
        <taxon>Pseudomonadati</taxon>
        <taxon>Pseudomonadota</taxon>
        <taxon>Gammaproteobacteria</taxon>
        <taxon>Pseudomonadales</taxon>
        <taxon>Pseudomonadaceae</taxon>
        <taxon>Stutzerimonas</taxon>
    </lineage>
</organism>
<evidence type="ECO:0000313" key="6">
    <source>
        <dbReference type="Proteomes" id="UP000786387"/>
    </source>
</evidence>
<evidence type="ECO:0000256" key="4">
    <source>
        <dbReference type="SAM" id="SignalP"/>
    </source>
</evidence>
<feature type="signal peptide" evidence="4">
    <location>
        <begin position="1"/>
        <end position="38"/>
    </location>
</feature>
<evidence type="ECO:0000313" key="5">
    <source>
        <dbReference type="EMBL" id="MBA1276076.1"/>
    </source>
</evidence>
<feature type="chain" id="PRO_5047169407" evidence="4">
    <location>
        <begin position="39"/>
        <end position="85"/>
    </location>
</feature>
<dbReference type="InterPro" id="IPR005318">
    <property type="entry name" value="OM_porin_bac"/>
</dbReference>
<keyword evidence="6" id="KW-1185">Reference proteome</keyword>
<evidence type="ECO:0000256" key="1">
    <source>
        <dbReference type="ARBA" id="ARBA00009075"/>
    </source>
</evidence>
<protein>
    <submittedName>
        <fullName evidence="5">OprD family porin</fullName>
    </submittedName>
</protein>
<dbReference type="Gene3D" id="2.40.160.10">
    <property type="entry name" value="Porin"/>
    <property type="match status" value="1"/>
</dbReference>
<dbReference type="PANTHER" id="PTHR34596:SF2">
    <property type="entry name" value="CHITOPORIN"/>
    <property type="match status" value="1"/>
</dbReference>
<evidence type="ECO:0000256" key="3">
    <source>
        <dbReference type="ARBA" id="ARBA00022729"/>
    </source>
</evidence>
<keyword evidence="2" id="KW-0813">Transport</keyword>
<sequence>MNLLDNTNFTRTLALQRLTPSLLALAVTAATFSGAAVAQEGFVDGSKLSVNARNFYINRNFVDPTNAQSKAEEWTQSFILNFQSG</sequence>
<dbReference type="PANTHER" id="PTHR34596">
    <property type="entry name" value="CHITOPORIN"/>
    <property type="match status" value="1"/>
</dbReference>
<accession>A0ABR5Z7F2</accession>
<dbReference type="InterPro" id="IPR023614">
    <property type="entry name" value="Porin_dom_sf"/>
</dbReference>
<dbReference type="Pfam" id="PF03573">
    <property type="entry name" value="OprD"/>
    <property type="match status" value="1"/>
</dbReference>
<dbReference type="RefSeq" id="WP_181073241.1">
    <property type="nucleotide sequence ID" value="NZ_JAAMRF010000017.1"/>
</dbReference>
<reference evidence="5 6" key="1">
    <citation type="submission" date="2020-02" db="EMBL/GenBank/DDBJ databases">
        <title>Synteny-based analysis reveals conserved mechanism for high triclosan tolerance in Pseudomonas, as well as instances of horizontal transfer.</title>
        <authorList>
            <person name="Mcfarland A.G."/>
            <person name="Bertucci H.K."/>
            <person name="Litmann E."/>
            <person name="Shen J."/>
            <person name="Huttenhower C."/>
            <person name="Hartmann E.M."/>
        </authorList>
    </citation>
    <scope>NUCLEOTIDE SEQUENCE [LARGE SCALE GENOMIC DNA]</scope>
    <source>
        <strain evidence="5 6">115A1</strain>
    </source>
</reference>
<comment type="similarity">
    <text evidence="1">Belongs to the outer membrane porin (Opr) (TC 1.B.25) family.</text>
</comment>